<dbReference type="EMBL" id="UOFO01000088">
    <property type="protein sequence ID" value="VAW86227.1"/>
    <property type="molecule type" value="Genomic_DNA"/>
</dbReference>
<name>A0A3B0ZFQ2_9ZZZZ</name>
<keyword evidence="3 8" id="KW-0032">Aminotransferase</keyword>
<dbReference type="InterPro" id="IPR015424">
    <property type="entry name" value="PyrdxlP-dep_Trfase"/>
</dbReference>
<comment type="subcellular location">
    <subcellularLocation>
        <location evidence="2">Mitochondrion</location>
    </subcellularLocation>
</comment>
<dbReference type="EC" id="2.6.1.11" evidence="8"/>
<evidence type="ECO:0000256" key="6">
    <source>
        <dbReference type="ARBA" id="ARBA00022898"/>
    </source>
</evidence>
<dbReference type="NCBIfam" id="NF002325">
    <property type="entry name" value="PRK01278.1"/>
    <property type="match status" value="1"/>
</dbReference>
<reference evidence="8" key="1">
    <citation type="submission" date="2018-06" db="EMBL/GenBank/DDBJ databases">
        <authorList>
            <person name="Zhirakovskaya E."/>
        </authorList>
    </citation>
    <scope>NUCLEOTIDE SEQUENCE</scope>
</reference>
<dbReference type="NCBIfam" id="TIGR00707">
    <property type="entry name" value="argD"/>
    <property type="match status" value="1"/>
</dbReference>
<dbReference type="GO" id="GO:0006526">
    <property type="term" value="P:L-arginine biosynthetic process"/>
    <property type="evidence" value="ECO:0007669"/>
    <property type="project" value="UniProtKB-ARBA"/>
</dbReference>
<dbReference type="Gene3D" id="3.90.1150.10">
    <property type="entry name" value="Aspartate Aminotransferase, domain 1"/>
    <property type="match status" value="1"/>
</dbReference>
<dbReference type="PROSITE" id="PS00600">
    <property type="entry name" value="AA_TRANSFER_CLASS_3"/>
    <property type="match status" value="1"/>
</dbReference>
<protein>
    <submittedName>
        <fullName evidence="8">Acetylornithine aminotransferase</fullName>
        <ecNumber evidence="8">2.6.1.11</ecNumber>
    </submittedName>
</protein>
<dbReference type="FunFam" id="3.40.640.10:FF:000004">
    <property type="entry name" value="Acetylornithine aminotransferase"/>
    <property type="match status" value="1"/>
</dbReference>
<evidence type="ECO:0000313" key="8">
    <source>
        <dbReference type="EMBL" id="VAW86227.1"/>
    </source>
</evidence>
<evidence type="ECO:0000256" key="7">
    <source>
        <dbReference type="ARBA" id="ARBA00029440"/>
    </source>
</evidence>
<dbReference type="CDD" id="cd00610">
    <property type="entry name" value="OAT_like"/>
    <property type="match status" value="1"/>
</dbReference>
<evidence type="ECO:0000256" key="3">
    <source>
        <dbReference type="ARBA" id="ARBA00022576"/>
    </source>
</evidence>
<dbReference type="SUPFAM" id="SSF53383">
    <property type="entry name" value="PLP-dependent transferases"/>
    <property type="match status" value="1"/>
</dbReference>
<dbReference type="AlphaFoldDB" id="A0A3B0ZFQ2"/>
<dbReference type="PANTHER" id="PTHR11986">
    <property type="entry name" value="AMINOTRANSFERASE CLASS III"/>
    <property type="match status" value="1"/>
</dbReference>
<dbReference type="GO" id="GO:0003992">
    <property type="term" value="F:N2-acetyl-L-ornithine:2-oxoglutarate 5-aminotransferase activity"/>
    <property type="evidence" value="ECO:0007669"/>
    <property type="project" value="UniProtKB-EC"/>
</dbReference>
<dbReference type="InterPro" id="IPR015421">
    <property type="entry name" value="PyrdxlP-dep_Trfase_major"/>
</dbReference>
<dbReference type="HAMAP" id="MF_01107">
    <property type="entry name" value="ArgD_aminotrans_3"/>
    <property type="match status" value="1"/>
</dbReference>
<keyword evidence="6" id="KW-0663">Pyridoxal phosphate</keyword>
<dbReference type="Gene3D" id="3.40.640.10">
    <property type="entry name" value="Type I PLP-dependent aspartate aminotransferase-like (Major domain)"/>
    <property type="match status" value="1"/>
</dbReference>
<dbReference type="InterPro" id="IPR004636">
    <property type="entry name" value="AcOrn/SuccOrn_fam"/>
</dbReference>
<sequence length="408" mass="44352">MKDKLEVFIIEKIRNMTASPLMTTYRPLPVIFTHGKGSRLWDTSGKEYIDALSGLGVCSLGHSHPAVVETLCKQANQLIHTSNLYHIEQQEKLAYSLCEVTGMSNVFFSNSGAEANEAAIKIARLYGQKKSIKTPTIIVAEQSFHGRTLATLSATGNRKVHAGFEPLVSGFLRVPYNDSDAIEQIADRHKDVVAVLLEPIQGEGGINIPDSDYLNKVRKICDQNNWLMMLDEIQSGLCRTGKWLATDHNDIKPDVLTLAKALGNGVPIGACLAKGTASEIFQPGNHGSTYGGNPLSCAVGHTVIDVMKKQNLAQKAQQRGLQLQDALQSKLSEHALVKTIRGKGLMIGIELSLPCTELVQLALNKGLLLNVTAGSVIRLLPPLIIEDEEINFISETVAAIIDEINTSK</sequence>
<dbReference type="GO" id="GO:0030170">
    <property type="term" value="F:pyridoxal phosphate binding"/>
    <property type="evidence" value="ECO:0007669"/>
    <property type="project" value="InterPro"/>
</dbReference>
<comment type="pathway">
    <text evidence="7">Amino-acid biosynthesis.</text>
</comment>
<keyword evidence="5 8" id="KW-0808">Transferase</keyword>
<dbReference type="InterPro" id="IPR049704">
    <property type="entry name" value="Aminotrans_3_PPA_site"/>
</dbReference>
<dbReference type="GO" id="GO:0005739">
    <property type="term" value="C:mitochondrion"/>
    <property type="evidence" value="ECO:0007669"/>
    <property type="project" value="UniProtKB-SubCell"/>
</dbReference>
<dbReference type="GO" id="GO:0042802">
    <property type="term" value="F:identical protein binding"/>
    <property type="evidence" value="ECO:0007669"/>
    <property type="project" value="TreeGrafter"/>
</dbReference>
<evidence type="ECO:0000256" key="1">
    <source>
        <dbReference type="ARBA" id="ARBA00001933"/>
    </source>
</evidence>
<dbReference type="PIRSF" id="PIRSF000521">
    <property type="entry name" value="Transaminase_4ab_Lys_Orn"/>
    <property type="match status" value="1"/>
</dbReference>
<dbReference type="PANTHER" id="PTHR11986:SF79">
    <property type="entry name" value="ACETYLORNITHINE AMINOTRANSFERASE, MITOCHONDRIAL"/>
    <property type="match status" value="1"/>
</dbReference>
<proteinExistence type="inferred from homology"/>
<accession>A0A3B0ZFQ2</accession>
<keyword evidence="4" id="KW-0028">Amino-acid biosynthesis</keyword>
<evidence type="ECO:0000256" key="4">
    <source>
        <dbReference type="ARBA" id="ARBA00022605"/>
    </source>
</evidence>
<evidence type="ECO:0000256" key="2">
    <source>
        <dbReference type="ARBA" id="ARBA00004173"/>
    </source>
</evidence>
<dbReference type="InterPro" id="IPR050103">
    <property type="entry name" value="Class-III_PLP-dep_AT"/>
</dbReference>
<organism evidence="8">
    <name type="scientific">hydrothermal vent metagenome</name>
    <dbReference type="NCBI Taxonomy" id="652676"/>
    <lineage>
        <taxon>unclassified sequences</taxon>
        <taxon>metagenomes</taxon>
        <taxon>ecological metagenomes</taxon>
    </lineage>
</organism>
<dbReference type="InterPro" id="IPR015422">
    <property type="entry name" value="PyrdxlP-dep_Trfase_small"/>
</dbReference>
<dbReference type="Pfam" id="PF00202">
    <property type="entry name" value="Aminotran_3"/>
    <property type="match status" value="1"/>
</dbReference>
<comment type="cofactor">
    <cofactor evidence="1">
        <name>pyridoxal 5'-phosphate</name>
        <dbReference type="ChEBI" id="CHEBI:597326"/>
    </cofactor>
</comment>
<dbReference type="InterPro" id="IPR005814">
    <property type="entry name" value="Aminotrans_3"/>
</dbReference>
<evidence type="ECO:0000256" key="5">
    <source>
        <dbReference type="ARBA" id="ARBA00022679"/>
    </source>
</evidence>
<gene>
    <name evidence="8" type="ORF">MNBD_GAMMA16-920</name>
</gene>